<keyword evidence="2" id="KW-0227">DNA damage</keyword>
<proteinExistence type="inferred from homology"/>
<dbReference type="HAMAP" id="MF_00984">
    <property type="entry name" value="SSB"/>
    <property type="match status" value="1"/>
</dbReference>
<dbReference type="AlphaFoldDB" id="A0A9E5MM40"/>
<comment type="caution">
    <text evidence="2">Lacks conserved residue(s) required for the propagation of feature annotation.</text>
</comment>
<dbReference type="EMBL" id="JAAONZ010000008">
    <property type="protein sequence ID" value="NHO66218.1"/>
    <property type="molecule type" value="Genomic_DNA"/>
</dbReference>
<protein>
    <recommendedName>
        <fullName evidence="2 3">Single-stranded DNA-binding protein</fullName>
        <shortName evidence="2">SSB</shortName>
    </recommendedName>
</protein>
<feature type="compositionally biased region" description="Low complexity" evidence="4">
    <location>
        <begin position="131"/>
        <end position="149"/>
    </location>
</feature>
<comment type="function">
    <text evidence="2">Plays an important role in DNA replication, recombination and repair. Binds to ssDNA and to an array of partner proteins to recruit them to their sites of action during DNA metabolism.</text>
</comment>
<dbReference type="SUPFAM" id="SSF50249">
    <property type="entry name" value="Nucleic acid-binding proteins"/>
    <property type="match status" value="1"/>
</dbReference>
<feature type="region of interest" description="Disordered" evidence="4">
    <location>
        <begin position="110"/>
        <end position="218"/>
    </location>
</feature>
<dbReference type="GO" id="GO:0009295">
    <property type="term" value="C:nucleoid"/>
    <property type="evidence" value="ECO:0007669"/>
    <property type="project" value="TreeGrafter"/>
</dbReference>
<reference evidence="5" key="1">
    <citation type="submission" date="2020-03" db="EMBL/GenBank/DDBJ databases">
        <authorList>
            <person name="Guo F."/>
        </authorList>
    </citation>
    <scope>NUCLEOTIDE SEQUENCE</scope>
    <source>
        <strain evidence="5">JCM 30134</strain>
    </source>
</reference>
<accession>A0A9E5MM40</accession>
<dbReference type="Pfam" id="PF00436">
    <property type="entry name" value="SSB"/>
    <property type="match status" value="1"/>
</dbReference>
<evidence type="ECO:0000256" key="4">
    <source>
        <dbReference type="SAM" id="MobiDB-lite"/>
    </source>
</evidence>
<evidence type="ECO:0000256" key="3">
    <source>
        <dbReference type="RuleBase" id="RU000524"/>
    </source>
</evidence>
<organism evidence="5 6">
    <name type="scientific">Pseudomaricurvus hydrocarbonicus</name>
    <dbReference type="NCBI Taxonomy" id="1470433"/>
    <lineage>
        <taxon>Bacteria</taxon>
        <taxon>Pseudomonadati</taxon>
        <taxon>Pseudomonadota</taxon>
        <taxon>Gammaproteobacteria</taxon>
        <taxon>Cellvibrionales</taxon>
        <taxon>Cellvibrionaceae</taxon>
        <taxon>Pseudomaricurvus</taxon>
    </lineage>
</organism>
<keyword evidence="6" id="KW-1185">Reference proteome</keyword>
<dbReference type="GO" id="GO:0006260">
    <property type="term" value="P:DNA replication"/>
    <property type="evidence" value="ECO:0007669"/>
    <property type="project" value="UniProtKB-UniRule"/>
</dbReference>
<dbReference type="GO" id="GO:0006310">
    <property type="term" value="P:DNA recombination"/>
    <property type="evidence" value="ECO:0007669"/>
    <property type="project" value="UniProtKB-UniRule"/>
</dbReference>
<dbReference type="InterPro" id="IPR000424">
    <property type="entry name" value="Primosome_PriB/ssb"/>
</dbReference>
<dbReference type="PROSITE" id="PS50935">
    <property type="entry name" value="SSB"/>
    <property type="match status" value="1"/>
</dbReference>
<sequence length="218" mass="23797">MARGVNKVILVGNVGQDPEMKYMPSGNAVTNISIATSESWKDKQTGQQQERTEWHRVVFFNRLGEIAGEYLRKGSKVYVEGSLRTRKWQGQDGQDRYTTEIVANEMQMLDSRGDSNGMNQGGMNQGGYEGGYAQAAPQQAYQQPAQQPAPQMPPQGMPQGMPQNAPQNGMGQAPAHQPPAHQPPGQQPARQPQAAPRQAPAAPQPAPGFDNFDDDIPF</sequence>
<dbReference type="InterPro" id="IPR011344">
    <property type="entry name" value="ssDNA-bd"/>
</dbReference>
<keyword evidence="1 2" id="KW-0238">DNA-binding</keyword>
<dbReference type="GO" id="GO:0006281">
    <property type="term" value="P:DNA repair"/>
    <property type="evidence" value="ECO:0007669"/>
    <property type="project" value="UniProtKB-UniRule"/>
</dbReference>
<dbReference type="PANTHER" id="PTHR10302:SF27">
    <property type="entry name" value="SINGLE-STRANDED DNA-BINDING PROTEIN"/>
    <property type="match status" value="1"/>
</dbReference>
<dbReference type="CDD" id="cd04496">
    <property type="entry name" value="SSB_OBF"/>
    <property type="match status" value="1"/>
</dbReference>
<dbReference type="Proteomes" id="UP000787472">
    <property type="component" value="Unassembled WGS sequence"/>
</dbReference>
<comment type="caution">
    <text evidence="5">The sequence shown here is derived from an EMBL/GenBank/DDBJ whole genome shotgun (WGS) entry which is preliminary data.</text>
</comment>
<dbReference type="GO" id="GO:0003697">
    <property type="term" value="F:single-stranded DNA binding"/>
    <property type="evidence" value="ECO:0007669"/>
    <property type="project" value="UniProtKB-UniRule"/>
</dbReference>
<feature type="short sequence motif" description="Important for interaction with partner proteins" evidence="2">
    <location>
        <begin position="213"/>
        <end position="218"/>
    </location>
</feature>
<name>A0A9E5MM40_9GAMM</name>
<feature type="compositionally biased region" description="Low complexity" evidence="4">
    <location>
        <begin position="157"/>
        <end position="175"/>
    </location>
</feature>
<feature type="compositionally biased region" description="Gly residues" evidence="4">
    <location>
        <begin position="119"/>
        <end position="130"/>
    </location>
</feature>
<gene>
    <name evidence="5" type="primary">ssb</name>
    <name evidence="5" type="ORF">G8770_11750</name>
</gene>
<evidence type="ECO:0000313" key="5">
    <source>
        <dbReference type="EMBL" id="NHO66218.1"/>
    </source>
</evidence>
<dbReference type="RefSeq" id="WP_167186655.1">
    <property type="nucleotide sequence ID" value="NZ_JAAONZ010000008.1"/>
</dbReference>
<dbReference type="PANTHER" id="PTHR10302">
    <property type="entry name" value="SINGLE-STRANDED DNA-BINDING PROTEIN"/>
    <property type="match status" value="1"/>
</dbReference>
<dbReference type="Gene3D" id="2.40.50.140">
    <property type="entry name" value="Nucleic acid-binding proteins"/>
    <property type="match status" value="1"/>
</dbReference>
<keyword evidence="2" id="KW-0233">DNA recombination</keyword>
<keyword evidence="2" id="KW-0234">DNA repair</keyword>
<feature type="compositionally biased region" description="Low complexity" evidence="4">
    <location>
        <begin position="187"/>
        <end position="201"/>
    </location>
</feature>
<evidence type="ECO:0000256" key="2">
    <source>
        <dbReference type="HAMAP-Rule" id="MF_00984"/>
    </source>
</evidence>
<dbReference type="NCBIfam" id="TIGR00621">
    <property type="entry name" value="ssb"/>
    <property type="match status" value="1"/>
</dbReference>
<keyword evidence="2" id="KW-0235">DNA replication</keyword>
<feature type="compositionally biased region" description="Pro residues" evidence="4">
    <location>
        <begin position="176"/>
        <end position="186"/>
    </location>
</feature>
<comment type="subunit">
    <text evidence="2">Homotetramer.</text>
</comment>
<evidence type="ECO:0000256" key="1">
    <source>
        <dbReference type="ARBA" id="ARBA00023125"/>
    </source>
</evidence>
<dbReference type="InterPro" id="IPR012340">
    <property type="entry name" value="NA-bd_OB-fold"/>
</dbReference>
<evidence type="ECO:0000313" key="6">
    <source>
        <dbReference type="Proteomes" id="UP000787472"/>
    </source>
</evidence>